<feature type="region of interest" description="Disordered" evidence="1">
    <location>
        <begin position="58"/>
        <end position="113"/>
    </location>
</feature>
<evidence type="ECO:0000313" key="3">
    <source>
        <dbReference type="Proteomes" id="UP001304461"/>
    </source>
</evidence>
<feature type="compositionally biased region" description="Pro residues" evidence="1">
    <location>
        <begin position="103"/>
        <end position="113"/>
    </location>
</feature>
<organism evidence="2 3">
    <name type="scientific">Cyanobium gracile UHCC 0139</name>
    <dbReference type="NCBI Taxonomy" id="3110308"/>
    <lineage>
        <taxon>Bacteria</taxon>
        <taxon>Bacillati</taxon>
        <taxon>Cyanobacteriota</taxon>
        <taxon>Cyanophyceae</taxon>
        <taxon>Synechococcales</taxon>
        <taxon>Prochlorococcaceae</taxon>
        <taxon>Cyanobium</taxon>
    </lineage>
</organism>
<evidence type="ECO:0008006" key="4">
    <source>
        <dbReference type="Google" id="ProtNLM"/>
    </source>
</evidence>
<protein>
    <recommendedName>
        <fullName evidence="4">Thylakoid lumen protein</fullName>
    </recommendedName>
</protein>
<sequence length="113" mass="11987">MSAPQFLAKAAMNRLAARLGSGLADVAATLAALAQEAPARVQQELSLFWEEVAMEAERIENDRDTGAPASRGGAAEDPQERIDALRAKVAELSRRLDRMPAAPDGPPRSPGQP</sequence>
<feature type="compositionally biased region" description="Basic and acidic residues" evidence="1">
    <location>
        <begin position="78"/>
        <end position="98"/>
    </location>
</feature>
<gene>
    <name evidence="2" type="ORF">VB738_00940</name>
</gene>
<keyword evidence="3" id="KW-1185">Reference proteome</keyword>
<dbReference type="EMBL" id="JAYGHX010000001">
    <property type="protein sequence ID" value="MEA5389814.1"/>
    <property type="molecule type" value="Genomic_DNA"/>
</dbReference>
<proteinExistence type="predicted"/>
<dbReference type="Proteomes" id="UP001304461">
    <property type="component" value="Unassembled WGS sequence"/>
</dbReference>
<accession>A0ABU5RPX7</accession>
<name>A0ABU5RPX7_9CYAN</name>
<reference evidence="2 3" key="1">
    <citation type="submission" date="2023-12" db="EMBL/GenBank/DDBJ databases">
        <title>Baltic Sea Cyanobacteria.</title>
        <authorList>
            <person name="Delbaje E."/>
            <person name="Fewer D.P."/>
            <person name="Shishido T.K."/>
        </authorList>
    </citation>
    <scope>NUCLEOTIDE SEQUENCE [LARGE SCALE GENOMIC DNA]</scope>
    <source>
        <strain evidence="2 3">UHCC 0139</strain>
    </source>
</reference>
<comment type="caution">
    <text evidence="2">The sequence shown here is derived from an EMBL/GenBank/DDBJ whole genome shotgun (WGS) entry which is preliminary data.</text>
</comment>
<dbReference type="RefSeq" id="WP_323303947.1">
    <property type="nucleotide sequence ID" value="NZ_JAYGHX010000001.1"/>
</dbReference>
<evidence type="ECO:0000256" key="1">
    <source>
        <dbReference type="SAM" id="MobiDB-lite"/>
    </source>
</evidence>
<evidence type="ECO:0000313" key="2">
    <source>
        <dbReference type="EMBL" id="MEA5389814.1"/>
    </source>
</evidence>